<sequence>MCNICVSWFLTLADLLPSVLSSVVCMYVLGSLGTACVSANPPPPPLLSFLECHAGEDPDAAAPSFGLRPQSLCPHFLSEHVGLAEQSWNAVEPGDPVRP</sequence>
<evidence type="ECO:0000256" key="1">
    <source>
        <dbReference type="SAM" id="SignalP"/>
    </source>
</evidence>
<evidence type="ECO:0000313" key="2">
    <source>
        <dbReference type="EMBL" id="BAE88507.1"/>
    </source>
</evidence>
<name>I7GAB8_MACFA</name>
<feature type="chain" id="PRO_5003710053" evidence="1">
    <location>
        <begin position="22"/>
        <end position="99"/>
    </location>
</feature>
<reference evidence="2" key="1">
    <citation type="journal article" date="2007" name="PLoS Biol.">
        <title>Rate of evolution in brain-expressed genes in humans and other primates.</title>
        <authorList>
            <person name="Wang H.-Y."/>
            <person name="Chien H.-C."/>
            <person name="Osada N."/>
            <person name="Hashimoto K."/>
            <person name="Sugano S."/>
            <person name="Gojobori T."/>
            <person name="Chou C.-K."/>
            <person name="Tsai S.-F."/>
            <person name="Wu C.-I."/>
            <person name="Shen C.-K.J."/>
        </authorList>
    </citation>
    <scope>NUCLEOTIDE SEQUENCE</scope>
</reference>
<dbReference type="AlphaFoldDB" id="I7GAB8"/>
<accession>I7GAB8</accession>
<protein>
    <submittedName>
        <fullName evidence="2">Macaca fascicularis brain cDNA, clone: QccE-17334</fullName>
    </submittedName>
</protein>
<keyword evidence="1" id="KW-0732">Signal</keyword>
<organism evidence="2">
    <name type="scientific">Macaca fascicularis</name>
    <name type="common">Crab-eating macaque</name>
    <name type="synonym">Cynomolgus monkey</name>
    <dbReference type="NCBI Taxonomy" id="9541"/>
    <lineage>
        <taxon>Eukaryota</taxon>
        <taxon>Metazoa</taxon>
        <taxon>Chordata</taxon>
        <taxon>Craniata</taxon>
        <taxon>Vertebrata</taxon>
        <taxon>Euteleostomi</taxon>
        <taxon>Mammalia</taxon>
        <taxon>Eutheria</taxon>
        <taxon>Euarchontoglires</taxon>
        <taxon>Primates</taxon>
        <taxon>Haplorrhini</taxon>
        <taxon>Catarrhini</taxon>
        <taxon>Cercopithecidae</taxon>
        <taxon>Cercopithecinae</taxon>
        <taxon>Macaca</taxon>
    </lineage>
</organism>
<dbReference type="EMBL" id="AB171444">
    <property type="protein sequence ID" value="BAE88507.1"/>
    <property type="molecule type" value="mRNA"/>
</dbReference>
<proteinExistence type="evidence at transcript level"/>
<feature type="signal peptide" evidence="1">
    <location>
        <begin position="1"/>
        <end position="21"/>
    </location>
</feature>